<feature type="transmembrane region" description="Helical" evidence="1">
    <location>
        <begin position="224"/>
        <end position="249"/>
    </location>
</feature>
<feature type="transmembrane region" description="Helical" evidence="1">
    <location>
        <begin position="135"/>
        <end position="152"/>
    </location>
</feature>
<keyword evidence="1" id="KW-1133">Transmembrane helix</keyword>
<dbReference type="AlphaFoldDB" id="A0A917SEU7"/>
<feature type="transmembrane region" description="Helical" evidence="1">
    <location>
        <begin position="327"/>
        <end position="343"/>
    </location>
</feature>
<dbReference type="EMBL" id="BMMZ01000008">
    <property type="protein sequence ID" value="GGL72134.1"/>
    <property type="molecule type" value="Genomic_DNA"/>
</dbReference>
<dbReference type="Pfam" id="PF08817">
    <property type="entry name" value="YukD"/>
    <property type="match status" value="1"/>
</dbReference>
<protein>
    <recommendedName>
        <fullName evidence="2">EccD-like transmembrane domain-containing protein</fullName>
    </recommendedName>
</protein>
<comment type="caution">
    <text evidence="3">The sequence shown here is derived from an EMBL/GenBank/DDBJ whole genome shotgun (WGS) entry which is preliminary data.</text>
</comment>
<accession>A0A917SEU7</accession>
<dbReference type="Pfam" id="PF19053">
    <property type="entry name" value="EccD"/>
    <property type="match status" value="1"/>
</dbReference>
<evidence type="ECO:0000256" key="1">
    <source>
        <dbReference type="SAM" id="Phobius"/>
    </source>
</evidence>
<feature type="transmembrane region" description="Helical" evidence="1">
    <location>
        <begin position="380"/>
        <end position="399"/>
    </location>
</feature>
<sequence>MTDFTRLTVVGSLRRAELVVPDDEPLGGLLPRLLDLLDEPSGPAARPLTVVRSTGEQLDAALSPGQQQLLDGEILRLVRADEAPPPPEVADVTDVVGSTFADRRGRWTPAARRCAAAVAIGALVGAAELVHPVPLGARAVAVAVLIAVAVLTGRLRRAWPALALTSAAIGLAVGAVHQEPVGADLLGHGWHFQLAPVAVGAAVVWALLGLGFGAGLRIRSAAPAAVLGAVLAILPVLLAAAGMTAGHAIAVDTVLAAIACGLLPWYALAASGLTGLDDQVMSGAPGRRGQVLRTVDDAYRSLTWSAWAVSAPLAVGAAVLITTHDRWTAGLGLAALLVTALRTRVFPLIGQRVPLWTAALVVAVAGVIAHQYLIGASGRTAALIIIAAVVAVAAGVELAEHHRARLRRLGNLVEAIAVIALPVLVMGAFGVFSDLMGAFR</sequence>
<reference evidence="3" key="1">
    <citation type="journal article" date="2014" name="Int. J. Syst. Evol. Microbiol.">
        <title>Complete genome sequence of Corynebacterium casei LMG S-19264T (=DSM 44701T), isolated from a smear-ripened cheese.</title>
        <authorList>
            <consortium name="US DOE Joint Genome Institute (JGI-PGF)"/>
            <person name="Walter F."/>
            <person name="Albersmeier A."/>
            <person name="Kalinowski J."/>
            <person name="Ruckert C."/>
        </authorList>
    </citation>
    <scope>NUCLEOTIDE SEQUENCE</scope>
    <source>
        <strain evidence="3">CGMCC 4.7306</strain>
    </source>
</reference>
<feature type="transmembrane region" description="Helical" evidence="1">
    <location>
        <begin position="355"/>
        <end position="374"/>
    </location>
</feature>
<feature type="transmembrane region" description="Helical" evidence="1">
    <location>
        <begin position="255"/>
        <end position="276"/>
    </location>
</feature>
<evidence type="ECO:0000313" key="4">
    <source>
        <dbReference type="Proteomes" id="UP000613840"/>
    </source>
</evidence>
<feature type="transmembrane region" description="Helical" evidence="1">
    <location>
        <begin position="411"/>
        <end position="432"/>
    </location>
</feature>
<dbReference type="Proteomes" id="UP000613840">
    <property type="component" value="Unassembled WGS sequence"/>
</dbReference>
<gene>
    <name evidence="3" type="ORF">GCM10011575_33150</name>
</gene>
<feature type="transmembrane region" description="Helical" evidence="1">
    <location>
        <begin position="159"/>
        <end position="178"/>
    </location>
</feature>
<feature type="transmembrane region" description="Helical" evidence="1">
    <location>
        <begin position="190"/>
        <end position="212"/>
    </location>
</feature>
<feature type="transmembrane region" description="Helical" evidence="1">
    <location>
        <begin position="297"/>
        <end position="321"/>
    </location>
</feature>
<feature type="transmembrane region" description="Helical" evidence="1">
    <location>
        <begin position="110"/>
        <end position="129"/>
    </location>
</feature>
<evidence type="ECO:0000313" key="3">
    <source>
        <dbReference type="EMBL" id="GGL72134.1"/>
    </source>
</evidence>
<reference evidence="3" key="2">
    <citation type="submission" date="2020-09" db="EMBL/GenBank/DDBJ databases">
        <authorList>
            <person name="Sun Q."/>
            <person name="Zhou Y."/>
        </authorList>
    </citation>
    <scope>NUCLEOTIDE SEQUENCE</scope>
    <source>
        <strain evidence="3">CGMCC 4.7306</strain>
    </source>
</reference>
<keyword evidence="1" id="KW-0472">Membrane</keyword>
<dbReference type="Gene3D" id="3.10.20.90">
    <property type="entry name" value="Phosphatidylinositol 3-kinase Catalytic Subunit, Chain A, domain 1"/>
    <property type="match status" value="1"/>
</dbReference>
<name>A0A917SEU7_9ACTN</name>
<keyword evidence="4" id="KW-1185">Reference proteome</keyword>
<proteinExistence type="predicted"/>
<organism evidence="3 4">
    <name type="scientific">Microlunatus endophyticus</name>
    <dbReference type="NCBI Taxonomy" id="1716077"/>
    <lineage>
        <taxon>Bacteria</taxon>
        <taxon>Bacillati</taxon>
        <taxon>Actinomycetota</taxon>
        <taxon>Actinomycetes</taxon>
        <taxon>Propionibacteriales</taxon>
        <taxon>Propionibacteriaceae</taxon>
        <taxon>Microlunatus</taxon>
    </lineage>
</organism>
<keyword evidence="1" id="KW-0812">Transmembrane</keyword>
<dbReference type="InterPro" id="IPR044049">
    <property type="entry name" value="EccD_transm"/>
</dbReference>
<evidence type="ECO:0000259" key="2">
    <source>
        <dbReference type="Pfam" id="PF19053"/>
    </source>
</evidence>
<dbReference type="InterPro" id="IPR024962">
    <property type="entry name" value="YukD-like"/>
</dbReference>
<dbReference type="RefSeq" id="WP_188896471.1">
    <property type="nucleotide sequence ID" value="NZ_BMMZ01000008.1"/>
</dbReference>
<feature type="domain" description="EccD-like transmembrane" evidence="2">
    <location>
        <begin position="112"/>
        <end position="435"/>
    </location>
</feature>